<evidence type="ECO:0008006" key="4">
    <source>
        <dbReference type="Google" id="ProtNLM"/>
    </source>
</evidence>
<dbReference type="EMBL" id="FMZB01000005">
    <property type="protein sequence ID" value="SDC92961.1"/>
    <property type="molecule type" value="Genomic_DNA"/>
</dbReference>
<feature type="transmembrane region" description="Helical" evidence="1">
    <location>
        <begin position="78"/>
        <end position="98"/>
    </location>
</feature>
<dbReference type="Proteomes" id="UP000198666">
    <property type="component" value="Unassembled WGS sequence"/>
</dbReference>
<evidence type="ECO:0000313" key="3">
    <source>
        <dbReference type="Proteomes" id="UP000198666"/>
    </source>
</evidence>
<dbReference type="Pfam" id="PF17314">
    <property type="entry name" value="DUF5360"/>
    <property type="match status" value="1"/>
</dbReference>
<keyword evidence="1" id="KW-0472">Membrane</keyword>
<dbReference type="AlphaFoldDB" id="A0A1G6QL55"/>
<sequence length="133" mass="15851">MKYMRPFFLVTDIGFIVYWIVTYLHVIPKSWAFKDYDDPMTIAWNWSFLPLDILISITGLYSLYLYRKNAGQWRMVALISLVLTFCSGLQAIAYWSFIRDFDPAWWIMNLYLLIYPLIFIYMLVKESGKEVSA</sequence>
<evidence type="ECO:0000256" key="1">
    <source>
        <dbReference type="SAM" id="Phobius"/>
    </source>
</evidence>
<feature type="transmembrane region" description="Helical" evidence="1">
    <location>
        <begin position="7"/>
        <end position="26"/>
    </location>
</feature>
<accession>A0A1G6QL55</accession>
<reference evidence="3" key="1">
    <citation type="submission" date="2016-10" db="EMBL/GenBank/DDBJ databases">
        <authorList>
            <person name="Varghese N."/>
            <person name="Submissions S."/>
        </authorList>
    </citation>
    <scope>NUCLEOTIDE SEQUENCE [LARGE SCALE GENOMIC DNA]</scope>
    <source>
        <strain evidence="3">DSM 21620</strain>
    </source>
</reference>
<dbReference type="InterPro" id="IPR020348">
    <property type="entry name" value="Uncharacterised_YvaD"/>
</dbReference>
<keyword evidence="1" id="KW-0812">Transmembrane</keyword>
<proteinExistence type="predicted"/>
<gene>
    <name evidence="2" type="ORF">SAMN05421663_105122</name>
</gene>
<keyword evidence="3" id="KW-1185">Reference proteome</keyword>
<name>A0A1G6QL55_9BACI</name>
<dbReference type="OrthoDB" id="2469007at2"/>
<feature type="transmembrane region" description="Helical" evidence="1">
    <location>
        <begin position="104"/>
        <end position="124"/>
    </location>
</feature>
<keyword evidence="1" id="KW-1133">Transmembrane helix</keyword>
<dbReference type="RefSeq" id="WP_093727209.1">
    <property type="nucleotide sequence ID" value="NZ_FMZB01000005.1"/>
</dbReference>
<feature type="transmembrane region" description="Helical" evidence="1">
    <location>
        <begin position="46"/>
        <end position="66"/>
    </location>
</feature>
<protein>
    <recommendedName>
        <fullName evidence="4">YvaD family protein</fullName>
    </recommendedName>
</protein>
<organism evidence="2 3">
    <name type="scientific">Terribacillus halophilus</name>
    <dbReference type="NCBI Taxonomy" id="361279"/>
    <lineage>
        <taxon>Bacteria</taxon>
        <taxon>Bacillati</taxon>
        <taxon>Bacillota</taxon>
        <taxon>Bacilli</taxon>
        <taxon>Bacillales</taxon>
        <taxon>Bacillaceae</taxon>
        <taxon>Terribacillus</taxon>
    </lineage>
</organism>
<evidence type="ECO:0000313" key="2">
    <source>
        <dbReference type="EMBL" id="SDC92961.1"/>
    </source>
</evidence>